<dbReference type="EMBL" id="BARV01036624">
    <property type="protein sequence ID" value="GAI55804.1"/>
    <property type="molecule type" value="Genomic_DNA"/>
</dbReference>
<evidence type="ECO:0000313" key="1">
    <source>
        <dbReference type="EMBL" id="GAI55804.1"/>
    </source>
</evidence>
<name>X1RJR2_9ZZZZ</name>
<dbReference type="AlphaFoldDB" id="X1RJR2"/>
<protein>
    <submittedName>
        <fullName evidence="1">Uncharacterized protein</fullName>
    </submittedName>
</protein>
<gene>
    <name evidence="1" type="ORF">S06H3_56862</name>
</gene>
<sequence>MPFKEPKVKCPKCKKLNSINSIYVTTDENKHFKCEHCGLKIEEC</sequence>
<feature type="non-terminal residue" evidence="1">
    <location>
        <position position="44"/>
    </location>
</feature>
<proteinExistence type="predicted"/>
<comment type="caution">
    <text evidence="1">The sequence shown here is derived from an EMBL/GenBank/DDBJ whole genome shotgun (WGS) entry which is preliminary data.</text>
</comment>
<accession>X1RJR2</accession>
<organism evidence="1">
    <name type="scientific">marine sediment metagenome</name>
    <dbReference type="NCBI Taxonomy" id="412755"/>
    <lineage>
        <taxon>unclassified sequences</taxon>
        <taxon>metagenomes</taxon>
        <taxon>ecological metagenomes</taxon>
    </lineage>
</organism>
<reference evidence="1" key="1">
    <citation type="journal article" date="2014" name="Front. Microbiol.">
        <title>High frequency of phylogenetically diverse reductive dehalogenase-homologous genes in deep subseafloor sedimentary metagenomes.</title>
        <authorList>
            <person name="Kawai M."/>
            <person name="Futagami T."/>
            <person name="Toyoda A."/>
            <person name="Takaki Y."/>
            <person name="Nishi S."/>
            <person name="Hori S."/>
            <person name="Arai W."/>
            <person name="Tsubouchi T."/>
            <person name="Morono Y."/>
            <person name="Uchiyama I."/>
            <person name="Ito T."/>
            <person name="Fujiyama A."/>
            <person name="Inagaki F."/>
            <person name="Takami H."/>
        </authorList>
    </citation>
    <scope>NUCLEOTIDE SEQUENCE</scope>
    <source>
        <strain evidence="1">Expedition CK06-06</strain>
    </source>
</reference>